<gene>
    <name evidence="3" type="ORF">BDP27DRAFT_1231846</name>
</gene>
<dbReference type="Gene3D" id="3.40.50.300">
    <property type="entry name" value="P-loop containing nucleotide triphosphate hydrolases"/>
    <property type="match status" value="1"/>
</dbReference>
<dbReference type="InterPro" id="IPR056884">
    <property type="entry name" value="NPHP3-like_N"/>
</dbReference>
<evidence type="ECO:0000256" key="1">
    <source>
        <dbReference type="ARBA" id="ARBA00022737"/>
    </source>
</evidence>
<evidence type="ECO:0000259" key="2">
    <source>
        <dbReference type="Pfam" id="PF24883"/>
    </source>
</evidence>
<protein>
    <recommendedName>
        <fullName evidence="2">Nephrocystin 3-like N-terminal domain-containing protein</fullName>
    </recommendedName>
</protein>
<proteinExistence type="predicted"/>
<dbReference type="Proteomes" id="UP000772434">
    <property type="component" value="Unassembled WGS sequence"/>
</dbReference>
<feature type="non-terminal residue" evidence="3">
    <location>
        <position position="1"/>
    </location>
</feature>
<name>A0A9P5PDD8_9AGAR</name>
<dbReference type="InterPro" id="IPR027417">
    <property type="entry name" value="P-loop_NTPase"/>
</dbReference>
<dbReference type="EMBL" id="JADNRY010000143">
    <property type="protein sequence ID" value="KAF9063584.1"/>
    <property type="molecule type" value="Genomic_DNA"/>
</dbReference>
<comment type="caution">
    <text evidence="3">The sequence shown here is derived from an EMBL/GenBank/DDBJ whole genome shotgun (WGS) entry which is preliminary data.</text>
</comment>
<sequence>ECHPETRHHILEKLEYWINADSSKSVYWLHGPLGVGKSAIAQTISSKFLLFPG</sequence>
<keyword evidence="1" id="KW-0677">Repeat</keyword>
<evidence type="ECO:0000313" key="4">
    <source>
        <dbReference type="Proteomes" id="UP000772434"/>
    </source>
</evidence>
<accession>A0A9P5PDD8</accession>
<dbReference type="AlphaFoldDB" id="A0A9P5PDD8"/>
<dbReference type="OrthoDB" id="2928561at2759"/>
<organism evidence="3 4">
    <name type="scientific">Rhodocollybia butyracea</name>
    <dbReference type="NCBI Taxonomy" id="206335"/>
    <lineage>
        <taxon>Eukaryota</taxon>
        <taxon>Fungi</taxon>
        <taxon>Dikarya</taxon>
        <taxon>Basidiomycota</taxon>
        <taxon>Agaricomycotina</taxon>
        <taxon>Agaricomycetes</taxon>
        <taxon>Agaricomycetidae</taxon>
        <taxon>Agaricales</taxon>
        <taxon>Marasmiineae</taxon>
        <taxon>Omphalotaceae</taxon>
        <taxon>Rhodocollybia</taxon>
    </lineage>
</organism>
<feature type="domain" description="Nephrocystin 3-like N-terminal" evidence="2">
    <location>
        <begin position="8"/>
        <end position="46"/>
    </location>
</feature>
<dbReference type="SUPFAM" id="SSF52540">
    <property type="entry name" value="P-loop containing nucleoside triphosphate hydrolases"/>
    <property type="match status" value="1"/>
</dbReference>
<keyword evidence="4" id="KW-1185">Reference proteome</keyword>
<reference evidence="3" key="1">
    <citation type="submission" date="2020-11" db="EMBL/GenBank/DDBJ databases">
        <authorList>
            <consortium name="DOE Joint Genome Institute"/>
            <person name="Ahrendt S."/>
            <person name="Riley R."/>
            <person name="Andreopoulos W."/>
            <person name="Labutti K."/>
            <person name="Pangilinan J."/>
            <person name="Ruiz-Duenas F.J."/>
            <person name="Barrasa J.M."/>
            <person name="Sanchez-Garcia M."/>
            <person name="Camarero S."/>
            <person name="Miyauchi S."/>
            <person name="Serrano A."/>
            <person name="Linde D."/>
            <person name="Babiker R."/>
            <person name="Drula E."/>
            <person name="Ayuso-Fernandez I."/>
            <person name="Pacheco R."/>
            <person name="Padilla G."/>
            <person name="Ferreira P."/>
            <person name="Barriuso J."/>
            <person name="Kellner H."/>
            <person name="Castanera R."/>
            <person name="Alfaro M."/>
            <person name="Ramirez L."/>
            <person name="Pisabarro A.G."/>
            <person name="Kuo A."/>
            <person name="Tritt A."/>
            <person name="Lipzen A."/>
            <person name="He G."/>
            <person name="Yan M."/>
            <person name="Ng V."/>
            <person name="Cullen D."/>
            <person name="Martin F."/>
            <person name="Rosso M.-N."/>
            <person name="Henrissat B."/>
            <person name="Hibbett D."/>
            <person name="Martinez A.T."/>
            <person name="Grigoriev I.V."/>
        </authorList>
    </citation>
    <scope>NUCLEOTIDE SEQUENCE</scope>
    <source>
        <strain evidence="3">AH 40177</strain>
    </source>
</reference>
<dbReference type="Pfam" id="PF24883">
    <property type="entry name" value="NPHP3_N"/>
    <property type="match status" value="1"/>
</dbReference>
<evidence type="ECO:0000313" key="3">
    <source>
        <dbReference type="EMBL" id="KAF9063584.1"/>
    </source>
</evidence>